<keyword evidence="5 6" id="KW-0472">Membrane</keyword>
<protein>
    <recommendedName>
        <fullName evidence="7">Amino acid transporter transmembrane domain-containing protein</fullName>
    </recommendedName>
</protein>
<dbReference type="Proteomes" id="UP000193920">
    <property type="component" value="Unassembled WGS sequence"/>
</dbReference>
<accession>A0A1Y2BSL6</accession>
<evidence type="ECO:0000256" key="3">
    <source>
        <dbReference type="ARBA" id="ARBA00022692"/>
    </source>
</evidence>
<dbReference type="OrthoDB" id="1684102at2759"/>
<evidence type="ECO:0000256" key="5">
    <source>
        <dbReference type="ARBA" id="ARBA00023136"/>
    </source>
</evidence>
<feature type="transmembrane region" description="Helical" evidence="6">
    <location>
        <begin position="489"/>
        <end position="507"/>
    </location>
</feature>
<comment type="caution">
    <text evidence="8">The sequence shown here is derived from an EMBL/GenBank/DDBJ whole genome shotgun (WGS) entry which is preliminary data.</text>
</comment>
<comment type="similarity">
    <text evidence="2">Belongs to the amino acid/polyamine transporter 2 family.</text>
</comment>
<feature type="transmembrane region" description="Helical" evidence="6">
    <location>
        <begin position="230"/>
        <end position="251"/>
    </location>
</feature>
<dbReference type="GO" id="GO:0005774">
    <property type="term" value="C:vacuolar membrane"/>
    <property type="evidence" value="ECO:0007669"/>
    <property type="project" value="TreeGrafter"/>
</dbReference>
<evidence type="ECO:0000313" key="8">
    <source>
        <dbReference type="EMBL" id="ORY37740.1"/>
    </source>
</evidence>
<feature type="transmembrane region" description="Helical" evidence="6">
    <location>
        <begin position="384"/>
        <end position="403"/>
    </location>
</feature>
<feature type="transmembrane region" description="Helical" evidence="6">
    <location>
        <begin position="281"/>
        <end position="300"/>
    </location>
</feature>
<sequence length="571" mass="64184">MSSTILAKTSQYIPDASLPYLVKTINSHLVNNEDYTENINKVYNLKGGDVARDIYNFNEKIKRTILSKRSKSEPNLYELNKKNENDFNISDISTPGGFRREFMSSNAKKQGKAPPNWITSNFIDFLALYGHYAGDDDFDEDYYSEGYDSSKYKSKINIEIDNMNENTPLLNVNMSQNTINPRKNRKYRKNNVPSQTGTASEGKTMFLLLKAFIGTGILFLPKAFSNGGMLFSLISLAFSGWLTYFTMILLIRCSEHIGGSYGDIGKQLFGKPFKIMIQGSIALTQSGFCCAYIIFVLQSVKSIISTVGNGSLIIPDWVIITAQVLIYIPLSWIRKIQNFSITSLVADVFILIGLVYIISSDLFIISSNGHSNNYTLFNSDKFPLFLGTAIFAYEGIGLIIPLQRSMKEPEKFPKVLRNSMYIISLAMFIVGGLSYYIFGDDVHTIIFMNVFPDSIVGTVVRALYTLAIVFSFPLTYTGKNSQFIKWMKNVFRAVFVSCLGVIAYYGASNLDNFVSIIGSSCCIPLMFIYPAMLHYYGVAEKPSEKMTDIGVIIFGVISTIWITKLSLEEWK</sequence>
<feature type="domain" description="Amino acid transporter transmembrane" evidence="7">
    <location>
        <begin position="198"/>
        <end position="563"/>
    </location>
</feature>
<dbReference type="InterPro" id="IPR013057">
    <property type="entry name" value="AA_transpt_TM"/>
</dbReference>
<keyword evidence="4 6" id="KW-1133">Transmembrane helix</keyword>
<dbReference type="GO" id="GO:0015179">
    <property type="term" value="F:L-amino acid transmembrane transporter activity"/>
    <property type="evidence" value="ECO:0007669"/>
    <property type="project" value="TreeGrafter"/>
</dbReference>
<evidence type="ECO:0000259" key="7">
    <source>
        <dbReference type="Pfam" id="PF01490"/>
    </source>
</evidence>
<gene>
    <name evidence="8" type="ORF">LY90DRAFT_459332</name>
</gene>
<organism evidence="8 9">
    <name type="scientific">Neocallimastix californiae</name>
    <dbReference type="NCBI Taxonomy" id="1754190"/>
    <lineage>
        <taxon>Eukaryota</taxon>
        <taxon>Fungi</taxon>
        <taxon>Fungi incertae sedis</taxon>
        <taxon>Chytridiomycota</taxon>
        <taxon>Chytridiomycota incertae sedis</taxon>
        <taxon>Neocallimastigomycetes</taxon>
        <taxon>Neocallimastigales</taxon>
        <taxon>Neocallimastigaceae</taxon>
        <taxon>Neocallimastix</taxon>
    </lineage>
</organism>
<feature type="transmembrane region" description="Helical" evidence="6">
    <location>
        <begin position="344"/>
        <end position="364"/>
    </location>
</feature>
<feature type="transmembrane region" description="Helical" evidence="6">
    <location>
        <begin position="458"/>
        <end position="477"/>
    </location>
</feature>
<dbReference type="PANTHER" id="PTHR22950:SF666">
    <property type="entry name" value="VACUOLAR AMINO ACID TRANSPORTER 4"/>
    <property type="match status" value="1"/>
</dbReference>
<comment type="subcellular location">
    <subcellularLocation>
        <location evidence="1">Membrane</location>
        <topology evidence="1">Multi-pass membrane protein</topology>
    </subcellularLocation>
</comment>
<evidence type="ECO:0000256" key="4">
    <source>
        <dbReference type="ARBA" id="ARBA00022989"/>
    </source>
</evidence>
<evidence type="ECO:0000256" key="2">
    <source>
        <dbReference type="ARBA" id="ARBA00008066"/>
    </source>
</evidence>
<dbReference type="PANTHER" id="PTHR22950">
    <property type="entry name" value="AMINO ACID TRANSPORTER"/>
    <property type="match status" value="1"/>
</dbReference>
<feature type="transmembrane region" description="Helical" evidence="6">
    <location>
        <begin position="415"/>
        <end position="438"/>
    </location>
</feature>
<dbReference type="AlphaFoldDB" id="A0A1Y2BSL6"/>
<evidence type="ECO:0000256" key="6">
    <source>
        <dbReference type="SAM" id="Phobius"/>
    </source>
</evidence>
<name>A0A1Y2BSL6_9FUNG</name>
<dbReference type="Pfam" id="PF01490">
    <property type="entry name" value="Aa_trans"/>
    <property type="match status" value="1"/>
</dbReference>
<evidence type="ECO:0000313" key="9">
    <source>
        <dbReference type="Proteomes" id="UP000193920"/>
    </source>
</evidence>
<keyword evidence="3 6" id="KW-0812">Transmembrane</keyword>
<feature type="transmembrane region" description="Helical" evidence="6">
    <location>
        <begin position="513"/>
        <end position="537"/>
    </location>
</feature>
<reference evidence="8 9" key="1">
    <citation type="submission" date="2016-08" db="EMBL/GenBank/DDBJ databases">
        <title>A Parts List for Fungal Cellulosomes Revealed by Comparative Genomics.</title>
        <authorList>
            <consortium name="DOE Joint Genome Institute"/>
            <person name="Haitjema C.H."/>
            <person name="Gilmore S.P."/>
            <person name="Henske J.K."/>
            <person name="Solomon K.V."/>
            <person name="De Groot R."/>
            <person name="Kuo A."/>
            <person name="Mondo S.J."/>
            <person name="Salamov A.A."/>
            <person name="Labutti K."/>
            <person name="Zhao Z."/>
            <person name="Chiniquy J."/>
            <person name="Barry K."/>
            <person name="Brewer H.M."/>
            <person name="Purvine S.O."/>
            <person name="Wright A.T."/>
            <person name="Boxma B."/>
            <person name="Van Alen T."/>
            <person name="Hackstein J.H."/>
            <person name="Baker S.E."/>
            <person name="Grigoriev I.V."/>
            <person name="O'Malley M.A."/>
        </authorList>
    </citation>
    <scope>NUCLEOTIDE SEQUENCE [LARGE SCALE GENOMIC DNA]</scope>
    <source>
        <strain evidence="8 9">G1</strain>
    </source>
</reference>
<evidence type="ECO:0000256" key="1">
    <source>
        <dbReference type="ARBA" id="ARBA00004141"/>
    </source>
</evidence>
<feature type="transmembrane region" description="Helical" evidence="6">
    <location>
        <begin position="549"/>
        <end position="567"/>
    </location>
</feature>
<dbReference type="STRING" id="1754190.A0A1Y2BSL6"/>
<dbReference type="EMBL" id="MCOG01000141">
    <property type="protein sequence ID" value="ORY37740.1"/>
    <property type="molecule type" value="Genomic_DNA"/>
</dbReference>
<proteinExistence type="inferred from homology"/>
<feature type="transmembrane region" description="Helical" evidence="6">
    <location>
        <begin position="312"/>
        <end position="332"/>
    </location>
</feature>
<keyword evidence="9" id="KW-1185">Reference proteome</keyword>
<dbReference type="Gene3D" id="1.20.1740.10">
    <property type="entry name" value="Amino acid/polyamine transporter I"/>
    <property type="match status" value="1"/>
</dbReference>